<evidence type="ECO:0000313" key="7">
    <source>
        <dbReference type="EMBL" id="PTQ12918.1"/>
    </source>
</evidence>
<dbReference type="InterPro" id="IPR002888">
    <property type="entry name" value="2Fe-2S-bd"/>
</dbReference>
<dbReference type="Pfam" id="PF00111">
    <property type="entry name" value="Fer2"/>
    <property type="match status" value="1"/>
</dbReference>
<organism evidence="7 8">
    <name type="scientific">Sphingomonas oleivorans</name>
    <dbReference type="NCBI Taxonomy" id="1735121"/>
    <lineage>
        <taxon>Bacteria</taxon>
        <taxon>Pseudomonadati</taxon>
        <taxon>Pseudomonadota</taxon>
        <taxon>Alphaproteobacteria</taxon>
        <taxon>Sphingomonadales</taxon>
        <taxon>Sphingomonadaceae</taxon>
        <taxon>Sphingomonas</taxon>
    </lineage>
</organism>
<keyword evidence="5" id="KW-0411">Iron-sulfur</keyword>
<keyword evidence="8" id="KW-1185">Reference proteome</keyword>
<dbReference type="Gene3D" id="1.10.150.120">
    <property type="entry name" value="[2Fe-2S]-binding domain"/>
    <property type="match status" value="1"/>
</dbReference>
<evidence type="ECO:0000256" key="4">
    <source>
        <dbReference type="ARBA" id="ARBA00023004"/>
    </source>
</evidence>
<dbReference type="OrthoDB" id="9792018at2"/>
<evidence type="ECO:0000313" key="8">
    <source>
        <dbReference type="Proteomes" id="UP000244162"/>
    </source>
</evidence>
<feature type="domain" description="2Fe-2S ferredoxin-type" evidence="6">
    <location>
        <begin position="1"/>
        <end position="77"/>
    </location>
</feature>
<proteinExistence type="predicted"/>
<dbReference type="GO" id="GO:0016491">
    <property type="term" value="F:oxidoreductase activity"/>
    <property type="evidence" value="ECO:0007669"/>
    <property type="project" value="UniProtKB-KW"/>
</dbReference>
<dbReference type="PROSITE" id="PS51085">
    <property type="entry name" value="2FE2S_FER_2"/>
    <property type="match status" value="1"/>
</dbReference>
<dbReference type="SUPFAM" id="SSF54292">
    <property type="entry name" value="2Fe-2S ferredoxin-like"/>
    <property type="match status" value="1"/>
</dbReference>
<dbReference type="InterPro" id="IPR036010">
    <property type="entry name" value="2Fe-2S_ferredoxin-like_sf"/>
</dbReference>
<keyword evidence="1" id="KW-0001">2Fe-2S</keyword>
<keyword evidence="2" id="KW-0479">Metal-binding</keyword>
<dbReference type="CDD" id="cd00207">
    <property type="entry name" value="fer2"/>
    <property type="match status" value="1"/>
</dbReference>
<dbReference type="InterPro" id="IPR012675">
    <property type="entry name" value="Beta-grasp_dom_sf"/>
</dbReference>
<reference evidence="7 8" key="1">
    <citation type="submission" date="2017-09" db="EMBL/GenBank/DDBJ databases">
        <title>Sphingomonas panjinensis sp.nov., isolated from oil-contaminated soil.</title>
        <authorList>
            <person name="Wang L."/>
            <person name="Chen L."/>
        </authorList>
    </citation>
    <scope>NUCLEOTIDE SEQUENCE [LARGE SCALE GENOMIC DNA]</scope>
    <source>
        <strain evidence="7 8">FW-11</strain>
    </source>
</reference>
<dbReference type="EMBL" id="NWBU01000004">
    <property type="protein sequence ID" value="PTQ12918.1"/>
    <property type="molecule type" value="Genomic_DNA"/>
</dbReference>
<evidence type="ECO:0000256" key="1">
    <source>
        <dbReference type="ARBA" id="ARBA00022714"/>
    </source>
</evidence>
<dbReference type="InterPro" id="IPR006058">
    <property type="entry name" value="2Fe2S_fd_BS"/>
</dbReference>
<dbReference type="Gene3D" id="3.10.20.30">
    <property type="match status" value="1"/>
</dbReference>
<dbReference type="RefSeq" id="WP_107966155.1">
    <property type="nucleotide sequence ID" value="NZ_NWBU01000004.1"/>
</dbReference>
<evidence type="ECO:0000259" key="6">
    <source>
        <dbReference type="PROSITE" id="PS51085"/>
    </source>
</evidence>
<dbReference type="InterPro" id="IPR036884">
    <property type="entry name" value="2Fe-2S-bd_dom_sf"/>
</dbReference>
<dbReference type="PANTHER" id="PTHR44379">
    <property type="entry name" value="OXIDOREDUCTASE WITH IRON-SULFUR SUBUNIT"/>
    <property type="match status" value="1"/>
</dbReference>
<sequence length="153" mass="16237">MPYSITVNGAVREVDVDPDTPLLWVIRDNLGLTGTKFGCGVAQCGACTVHVDGQPRRSCALPVSRLGNRQVTTIEGADGPEAKAVQAAWAARDVPQCGYCQSGQVMSAIALLREVKKPDDKAIDLAMNGNICRCATYVRIRAAIHDAAKALEA</sequence>
<dbReference type="Pfam" id="PF01799">
    <property type="entry name" value="Fer2_2"/>
    <property type="match status" value="1"/>
</dbReference>
<dbReference type="FunFam" id="3.10.20.30:FF:000020">
    <property type="entry name" value="Xanthine dehydrogenase iron-sulfur subunit"/>
    <property type="match status" value="1"/>
</dbReference>
<accession>A0A2T5G194</accession>
<evidence type="ECO:0000256" key="5">
    <source>
        <dbReference type="ARBA" id="ARBA00023014"/>
    </source>
</evidence>
<dbReference type="InterPro" id="IPR051452">
    <property type="entry name" value="Diverse_Oxidoreductases"/>
</dbReference>
<dbReference type="InterPro" id="IPR001041">
    <property type="entry name" value="2Fe-2S_ferredoxin-type"/>
</dbReference>
<gene>
    <name evidence="7" type="ORF">CLG96_01890</name>
</gene>
<evidence type="ECO:0000256" key="3">
    <source>
        <dbReference type="ARBA" id="ARBA00023002"/>
    </source>
</evidence>
<comment type="caution">
    <text evidence="7">The sequence shown here is derived from an EMBL/GenBank/DDBJ whole genome shotgun (WGS) entry which is preliminary data.</text>
</comment>
<dbReference type="PROSITE" id="PS00197">
    <property type="entry name" value="2FE2S_FER_1"/>
    <property type="match status" value="1"/>
</dbReference>
<dbReference type="SUPFAM" id="SSF47741">
    <property type="entry name" value="CO dehydrogenase ISP C-domain like"/>
    <property type="match status" value="1"/>
</dbReference>
<evidence type="ECO:0000256" key="2">
    <source>
        <dbReference type="ARBA" id="ARBA00022723"/>
    </source>
</evidence>
<dbReference type="AlphaFoldDB" id="A0A2T5G194"/>
<dbReference type="PANTHER" id="PTHR44379:SF2">
    <property type="entry name" value="BLR6218 PROTEIN"/>
    <property type="match status" value="1"/>
</dbReference>
<name>A0A2T5G194_9SPHN</name>
<dbReference type="GO" id="GO:0051537">
    <property type="term" value="F:2 iron, 2 sulfur cluster binding"/>
    <property type="evidence" value="ECO:0007669"/>
    <property type="project" value="UniProtKB-KW"/>
</dbReference>
<dbReference type="Proteomes" id="UP000244162">
    <property type="component" value="Unassembled WGS sequence"/>
</dbReference>
<keyword evidence="4" id="KW-0408">Iron</keyword>
<dbReference type="GO" id="GO:0046872">
    <property type="term" value="F:metal ion binding"/>
    <property type="evidence" value="ECO:0007669"/>
    <property type="project" value="UniProtKB-KW"/>
</dbReference>
<keyword evidence="3" id="KW-0560">Oxidoreductase</keyword>
<protein>
    <submittedName>
        <fullName evidence="7">Isoquinoline 1-oxidoreductase</fullName>
    </submittedName>
</protein>